<protein>
    <recommendedName>
        <fullName evidence="4">Lipoprotein</fullName>
    </recommendedName>
</protein>
<evidence type="ECO:0000256" key="1">
    <source>
        <dbReference type="SAM" id="SignalP"/>
    </source>
</evidence>
<keyword evidence="1" id="KW-0732">Signal</keyword>
<feature type="chain" id="PRO_5047020873" description="Lipoprotein" evidence="1">
    <location>
        <begin position="24"/>
        <end position="222"/>
    </location>
</feature>
<proteinExistence type="predicted"/>
<dbReference type="EMBL" id="JAUHJR010000001">
    <property type="protein sequence ID" value="MDN4160468.1"/>
    <property type="molecule type" value="Genomic_DNA"/>
</dbReference>
<comment type="caution">
    <text evidence="2">The sequence shown here is derived from an EMBL/GenBank/DDBJ whole genome shotgun (WGS) entry which is preliminary data.</text>
</comment>
<organism evidence="2 3">
    <name type="scientific">Nocardioides abyssi</name>
    <dbReference type="NCBI Taxonomy" id="3058370"/>
    <lineage>
        <taxon>Bacteria</taxon>
        <taxon>Bacillati</taxon>
        <taxon>Actinomycetota</taxon>
        <taxon>Actinomycetes</taxon>
        <taxon>Propionibacteriales</taxon>
        <taxon>Nocardioidaceae</taxon>
        <taxon>Nocardioides</taxon>
    </lineage>
</organism>
<evidence type="ECO:0000313" key="2">
    <source>
        <dbReference type="EMBL" id="MDN4160468.1"/>
    </source>
</evidence>
<sequence length="222" mass="23498">MSARRVLVAAAALVLAGAAGGLAGCDDDPPGRRGPAGPRLTGELVPVTSRALAAVTAPHVDLELEGVYVDPRSRRYPTCPGHRRVTAEIDFRGADVYGDLVVGRCPGEDRWGAYCDGRPPPARLVGVVGPRRGADLRHCTRTVLADGSEVHAGIQVLYQEGRYRVVQRYAEGWRLAITHRTDQDVRIPAAQLVAAVSDPALGPLVDAAYVEAGRALPSGGER</sequence>
<dbReference type="Proteomes" id="UP001168537">
    <property type="component" value="Unassembled WGS sequence"/>
</dbReference>
<feature type="signal peptide" evidence="1">
    <location>
        <begin position="1"/>
        <end position="23"/>
    </location>
</feature>
<accession>A0ABT8EQP1</accession>
<name>A0ABT8EQP1_9ACTN</name>
<dbReference type="PROSITE" id="PS51257">
    <property type="entry name" value="PROKAR_LIPOPROTEIN"/>
    <property type="match status" value="1"/>
</dbReference>
<evidence type="ECO:0008006" key="4">
    <source>
        <dbReference type="Google" id="ProtNLM"/>
    </source>
</evidence>
<keyword evidence="3" id="KW-1185">Reference proteome</keyword>
<dbReference type="RefSeq" id="WP_300959322.1">
    <property type="nucleotide sequence ID" value="NZ_JAUHJR010000001.1"/>
</dbReference>
<reference evidence="2" key="1">
    <citation type="submission" date="2023-06" db="EMBL/GenBank/DDBJ databases">
        <title>Draft genome sequence of Nocardioides sp. SOB72.</title>
        <authorList>
            <person name="Zhang G."/>
        </authorList>
    </citation>
    <scope>NUCLEOTIDE SEQUENCE</scope>
    <source>
        <strain evidence="2">SOB72</strain>
    </source>
</reference>
<evidence type="ECO:0000313" key="3">
    <source>
        <dbReference type="Proteomes" id="UP001168537"/>
    </source>
</evidence>
<gene>
    <name evidence="2" type="ORF">QWY29_03820</name>
</gene>